<keyword evidence="4" id="KW-1185">Reference proteome</keyword>
<feature type="transmembrane region" description="Helical" evidence="1">
    <location>
        <begin position="98"/>
        <end position="125"/>
    </location>
</feature>
<dbReference type="AlphaFoldDB" id="A0A5J5I4V1"/>
<dbReference type="EMBL" id="VYKL01000010">
    <property type="protein sequence ID" value="KAA9028614.1"/>
    <property type="molecule type" value="Genomic_DNA"/>
</dbReference>
<feature type="domain" description="Dicarboxylate carrier MatC N-terminal" evidence="2">
    <location>
        <begin position="3"/>
        <end position="151"/>
    </location>
</feature>
<proteinExistence type="predicted"/>
<organism evidence="3 4">
    <name type="scientific">Niallia endozanthoxylica</name>
    <dbReference type="NCBI Taxonomy" id="2036016"/>
    <lineage>
        <taxon>Bacteria</taxon>
        <taxon>Bacillati</taxon>
        <taxon>Bacillota</taxon>
        <taxon>Bacilli</taxon>
        <taxon>Bacillales</taxon>
        <taxon>Bacillaceae</taxon>
        <taxon>Niallia</taxon>
    </lineage>
</organism>
<dbReference type="Pfam" id="PF07158">
    <property type="entry name" value="MatC_N"/>
    <property type="match status" value="1"/>
</dbReference>
<dbReference type="Proteomes" id="UP000326671">
    <property type="component" value="Unassembled WGS sequence"/>
</dbReference>
<accession>A0A5J5I4V1</accession>
<feature type="transmembrane region" description="Helical" evidence="1">
    <location>
        <begin position="322"/>
        <end position="346"/>
    </location>
</feature>
<evidence type="ECO:0000313" key="3">
    <source>
        <dbReference type="EMBL" id="KAA9028614.1"/>
    </source>
</evidence>
<feature type="transmembrane region" description="Helical" evidence="1">
    <location>
        <begin position="58"/>
        <end position="78"/>
    </location>
</feature>
<evidence type="ECO:0000256" key="1">
    <source>
        <dbReference type="SAM" id="Phobius"/>
    </source>
</evidence>
<reference evidence="3 4" key="1">
    <citation type="submission" date="2019-09" db="EMBL/GenBank/DDBJ databases">
        <title>Whole genome sequences of isolates from the Mars Exploration Rovers.</title>
        <authorList>
            <person name="Seuylemezian A."/>
            <person name="Vaishampayan P."/>
        </authorList>
    </citation>
    <scope>NUCLEOTIDE SEQUENCE [LARGE SCALE GENOMIC DNA]</scope>
    <source>
        <strain evidence="3 4">MER_TA_151</strain>
    </source>
</reference>
<keyword evidence="1" id="KW-0812">Transmembrane</keyword>
<gene>
    <name evidence="3" type="ORF">F4V44_04920</name>
</gene>
<evidence type="ECO:0000259" key="2">
    <source>
        <dbReference type="Pfam" id="PF07158"/>
    </source>
</evidence>
<protein>
    <recommendedName>
        <fullName evidence="2">Dicarboxylate carrier MatC N-terminal domain-containing protein</fullName>
    </recommendedName>
</protein>
<dbReference type="OrthoDB" id="2814158at2"/>
<comment type="caution">
    <text evidence="3">The sequence shown here is derived from an EMBL/GenBank/DDBJ whole genome shotgun (WGS) entry which is preliminary data.</text>
</comment>
<feature type="transmembrane region" description="Helical" evidence="1">
    <location>
        <begin position="239"/>
        <end position="272"/>
    </location>
</feature>
<feature type="transmembrane region" description="Helical" evidence="1">
    <location>
        <begin position="178"/>
        <end position="200"/>
    </location>
</feature>
<feature type="transmembrane region" description="Helical" evidence="1">
    <location>
        <begin position="137"/>
        <end position="158"/>
    </location>
</feature>
<feature type="transmembrane region" description="Helical" evidence="1">
    <location>
        <begin position="29"/>
        <end position="46"/>
    </location>
</feature>
<evidence type="ECO:0000313" key="4">
    <source>
        <dbReference type="Proteomes" id="UP000326671"/>
    </source>
</evidence>
<feature type="transmembrane region" description="Helical" evidence="1">
    <location>
        <begin position="405"/>
        <end position="429"/>
    </location>
</feature>
<sequence>MFMTIKVIAILGLLVIFILGTILPINIGVLGLVAAFIVGFFMYDLSLHEMIQVFPVQLFLIIVGITYLFTIIQSSGAIDLLAEAGLKWVKGQVGFIPWLMFVLSFALACVGTFGIAVVTLLAPIALRLAYKTNISQLMMSMMIIMGIQAGSFSPLNLFGAIVNGVMKTGGYEYSPALLLLNCFIYFSIVSFITFSLFGGLRLFKRDSMALVYEAGALEAASIESRIENQRAGFNFYKGICLISIPILGILSFGFGMNLGVAAIIVGLVITLIAPHQQAGVLRRMPWRITLLVTGIVTYVGVMEKAGVMDDVAVMIENIGNPALAALALSYVSGVISSFASTTGFLASIIPMAESVLLNPHLSTNNVIAVISVSSSIVDLSPLSSVGAILLANVQGIKERVFFKQLLMTTGILIALGPGLAWLLFIVVGMPW</sequence>
<dbReference type="InterPro" id="IPR009827">
    <property type="entry name" value="MatC_N"/>
</dbReference>
<name>A0A5J5I4V1_9BACI</name>
<keyword evidence="1" id="KW-1133">Transmembrane helix</keyword>
<feature type="transmembrane region" description="Helical" evidence="1">
    <location>
        <begin position="284"/>
        <end position="301"/>
    </location>
</feature>
<keyword evidence="1" id="KW-0472">Membrane</keyword>